<sequence>MHPWLRLLGKPWFVAATVALVVLTTVETALGNGALGVLAAVTGALLGTIVLPMCTRTGLLLGSFLLGLRVRHIVFGAGRRLGTVRAGQVEVTFRTLPVVLSADIGPRREPVIARCWTAGLVSALFGVAVATAGWFGLGTPFWDGFAPAATAVLLYQLIPGRTPLRTSTGWLLFGLPRQDAGRAREFRAGAYAAEAHRLLQRGELDRAQAVVDELGGIAPDSHTALSCRVTMHEARGEFDTATMLLLGQLSEQQPPRREMCYMLAGLAGLGLAAAEAGQLPAADIVPTAERALHDSVRLGFPAFELSGTFGLLALSQGEPAEAVRLCGTGAEYSTSTTSRADNLATLARAYMAEGENGRARETLAEAERLADWWPRVRSVRERLDVVG</sequence>
<evidence type="ECO:0000313" key="2">
    <source>
        <dbReference type="EMBL" id="SFT54507.1"/>
    </source>
</evidence>
<name>A0A1I6YVR8_9ACTN</name>
<evidence type="ECO:0008006" key="4">
    <source>
        <dbReference type="Google" id="ProtNLM"/>
    </source>
</evidence>
<gene>
    <name evidence="2" type="ORF">SAMN04487904_103284</name>
</gene>
<keyword evidence="1" id="KW-0812">Transmembrane</keyword>
<dbReference type="EMBL" id="FPAT01000003">
    <property type="protein sequence ID" value="SFT54507.1"/>
    <property type="molecule type" value="Genomic_DNA"/>
</dbReference>
<dbReference type="STRING" id="995060.SAMN04487904_103284"/>
<feature type="transmembrane region" description="Helical" evidence="1">
    <location>
        <begin position="115"/>
        <end position="135"/>
    </location>
</feature>
<organism evidence="2 3">
    <name type="scientific">Actinopolyspora righensis</name>
    <dbReference type="NCBI Taxonomy" id="995060"/>
    <lineage>
        <taxon>Bacteria</taxon>
        <taxon>Bacillati</taxon>
        <taxon>Actinomycetota</taxon>
        <taxon>Actinomycetes</taxon>
        <taxon>Actinopolysporales</taxon>
        <taxon>Actinopolysporaceae</taxon>
        <taxon>Actinopolyspora</taxon>
        <taxon>Actinopolyspora alba group</taxon>
    </lineage>
</organism>
<dbReference type="Proteomes" id="UP000199165">
    <property type="component" value="Unassembled WGS sequence"/>
</dbReference>
<protein>
    <recommendedName>
        <fullName evidence="4">Tetratricopeptide repeat-containing protein</fullName>
    </recommendedName>
</protein>
<keyword evidence="3" id="KW-1185">Reference proteome</keyword>
<keyword evidence="1" id="KW-0472">Membrane</keyword>
<dbReference type="AlphaFoldDB" id="A0A1I6YVR8"/>
<evidence type="ECO:0000256" key="1">
    <source>
        <dbReference type="SAM" id="Phobius"/>
    </source>
</evidence>
<accession>A0A1I6YVR8</accession>
<reference evidence="3" key="1">
    <citation type="submission" date="2016-10" db="EMBL/GenBank/DDBJ databases">
        <authorList>
            <person name="Varghese N."/>
            <person name="Submissions S."/>
        </authorList>
    </citation>
    <scope>NUCLEOTIDE SEQUENCE [LARGE SCALE GENOMIC DNA]</scope>
    <source>
        <strain evidence="3">DSM 45501</strain>
    </source>
</reference>
<dbReference type="RefSeq" id="WP_245780037.1">
    <property type="nucleotide sequence ID" value="NZ_FPAT01000003.1"/>
</dbReference>
<dbReference type="InterPro" id="IPR011990">
    <property type="entry name" value="TPR-like_helical_dom_sf"/>
</dbReference>
<evidence type="ECO:0000313" key="3">
    <source>
        <dbReference type="Proteomes" id="UP000199165"/>
    </source>
</evidence>
<dbReference type="Gene3D" id="1.25.40.10">
    <property type="entry name" value="Tetratricopeptide repeat domain"/>
    <property type="match status" value="1"/>
</dbReference>
<feature type="transmembrane region" description="Helical" evidence="1">
    <location>
        <begin position="38"/>
        <end position="66"/>
    </location>
</feature>
<keyword evidence="1" id="KW-1133">Transmembrane helix</keyword>
<proteinExistence type="predicted"/>